<dbReference type="PANTHER" id="PTHR33393:SF12">
    <property type="entry name" value="CAPSULE BIOSYNTHESIS PROTEIN CAPA"/>
    <property type="match status" value="1"/>
</dbReference>
<dbReference type="PANTHER" id="PTHR33393">
    <property type="entry name" value="POLYGLUTAMINE SYNTHESIS ACCESSORY PROTEIN RV0574C-RELATED"/>
    <property type="match status" value="1"/>
</dbReference>
<dbReference type="EMBL" id="LORN02000006">
    <property type="protein sequence ID" value="PNN30032.1"/>
    <property type="molecule type" value="Genomic_DNA"/>
</dbReference>
<gene>
    <name evidence="4" type="ORF">AL503_001745</name>
</gene>
<dbReference type="SUPFAM" id="SSF56300">
    <property type="entry name" value="Metallo-dependent phosphatases"/>
    <property type="match status" value="1"/>
</dbReference>
<sequence length="380" mass="43282">MIKYYVSCLVLFFTFAILCGMALAEDVTDEASVVAVGDNLIHPVVYNDALQQDGTFNFKPMYSHIKNDIQAPDLAFINQESPLGGDDRPFSGFKNFNTPSQIAQDVVETGFDMVNGANNHSLDQGDEGVLNHLKTWNKFDKQVLFTGIFNSEKDSQTIPVMTVNGIKVSLLSYTYGTNEMTSQYPYTIKTFDEKTIQRDVRQAKKQSDVVMVSAHWGLENHHQPNHTQKKYAQLFANEGVDVVIGTHPHVIQPVKWVKSKRDNHQTLVAYSLGNFLNGQDTGDEHNQLLGRLNFDIVKAPKGAHIENVKWTSMVNHYQQRDPTNKDTRHDFEVYNLDDYNEKLAQQHGLRNDKKSQWDIKHLQDITKDVIDSEYLDEKSI</sequence>
<evidence type="ECO:0000259" key="3">
    <source>
        <dbReference type="SMART" id="SM00854"/>
    </source>
</evidence>
<evidence type="ECO:0000313" key="4">
    <source>
        <dbReference type="EMBL" id="PNN30032.1"/>
    </source>
</evidence>
<dbReference type="InterPro" id="IPR019079">
    <property type="entry name" value="Capsule_synth_CapA"/>
</dbReference>
<comment type="similarity">
    <text evidence="1">Belongs to the CapA family.</text>
</comment>
<keyword evidence="2" id="KW-0732">Signal</keyword>
<proteinExistence type="inferred from homology"/>
<reference evidence="4 5" key="1">
    <citation type="submission" date="2017-12" db="EMBL/GenBank/DDBJ databases">
        <title>FDA dAtabase for Regulatory Grade micrObial Sequences (FDA-ARGOS): Supporting development and validation of Infectious Disease Dx tests.</title>
        <authorList>
            <person name="Hoffmann M."/>
            <person name="Allard M."/>
            <person name="Evans P."/>
            <person name="Brown E."/>
            <person name="Tallon L."/>
            <person name="Sadzewicz L."/>
            <person name="Sengamalay N."/>
            <person name="Ott S."/>
            <person name="Godinez A."/>
            <person name="Nagaraj S."/>
            <person name="Vavikolanu K."/>
            <person name="Aluvathingal J."/>
            <person name="Nadendla S."/>
            <person name="Sichtig H."/>
        </authorList>
    </citation>
    <scope>NUCLEOTIDE SEQUENCE [LARGE SCALE GENOMIC DNA]</scope>
    <source>
        <strain evidence="4 5">FDAARGOS_148</strain>
    </source>
</reference>
<feature type="signal peptide" evidence="2">
    <location>
        <begin position="1"/>
        <end position="24"/>
    </location>
</feature>
<feature type="chain" id="PRO_5014431197" evidence="2">
    <location>
        <begin position="25"/>
        <end position="380"/>
    </location>
</feature>
<dbReference type="InterPro" id="IPR029052">
    <property type="entry name" value="Metallo-depent_PP-like"/>
</dbReference>
<dbReference type="Proteomes" id="UP000053523">
    <property type="component" value="Unassembled WGS sequence"/>
</dbReference>
<comment type="caution">
    <text evidence="4">The sequence shown here is derived from an EMBL/GenBank/DDBJ whole genome shotgun (WGS) entry which is preliminary data.</text>
</comment>
<dbReference type="Pfam" id="PF09587">
    <property type="entry name" value="PGA_cap"/>
    <property type="match status" value="1"/>
</dbReference>
<protein>
    <submittedName>
        <fullName evidence="4">CapA family protein</fullName>
    </submittedName>
</protein>
<feature type="domain" description="Capsule synthesis protein CapA" evidence="3">
    <location>
        <begin position="32"/>
        <end position="279"/>
    </location>
</feature>
<dbReference type="InterPro" id="IPR052169">
    <property type="entry name" value="CW_Biosynth-Accessory"/>
</dbReference>
<evidence type="ECO:0000256" key="2">
    <source>
        <dbReference type="SAM" id="SignalP"/>
    </source>
</evidence>
<evidence type="ECO:0000256" key="1">
    <source>
        <dbReference type="ARBA" id="ARBA00005662"/>
    </source>
</evidence>
<dbReference type="AlphaFoldDB" id="A0A2K0AYB4"/>
<dbReference type="RefSeq" id="WP_053026969.1">
    <property type="nucleotide sequence ID" value="NZ_CAJCGD010000010.1"/>
</dbReference>
<evidence type="ECO:0000313" key="5">
    <source>
        <dbReference type="Proteomes" id="UP000053523"/>
    </source>
</evidence>
<dbReference type="SMART" id="SM00854">
    <property type="entry name" value="PGA_cap"/>
    <property type="match status" value="1"/>
</dbReference>
<name>A0A2K0AYB4_STAHA</name>
<accession>A0A2K0AYB4</accession>
<dbReference type="CDD" id="cd07381">
    <property type="entry name" value="MPP_CapA"/>
    <property type="match status" value="1"/>
</dbReference>
<dbReference type="Gene3D" id="3.60.21.10">
    <property type="match status" value="1"/>
</dbReference>
<organism evidence="4 5">
    <name type="scientific">Staphylococcus haemolyticus</name>
    <dbReference type="NCBI Taxonomy" id="1283"/>
    <lineage>
        <taxon>Bacteria</taxon>
        <taxon>Bacillati</taxon>
        <taxon>Bacillota</taxon>
        <taxon>Bacilli</taxon>
        <taxon>Bacillales</taxon>
        <taxon>Staphylococcaceae</taxon>
        <taxon>Staphylococcus</taxon>
    </lineage>
</organism>